<keyword evidence="6" id="KW-1185">Reference proteome</keyword>
<evidence type="ECO:0000256" key="2">
    <source>
        <dbReference type="ARBA" id="ARBA00022525"/>
    </source>
</evidence>
<feature type="compositionally biased region" description="Basic and acidic residues" evidence="3">
    <location>
        <begin position="281"/>
        <end position="295"/>
    </location>
</feature>
<sequence length="427" mass="43946">MSFTSGTLGIVAGLLLWTAPAPAATVTARDRVELDTRLGSLDWRDVDYVAAPGEVNRLELTETAGHGLRLRDPAGITATPPCVQEDPQTASCPPHGGRILRVSLGDGDDRVSQALGLYGVNTNVDAGDGNDIVEFPLAALVLGGPGDDTLAGERVLGGPGADVMTAETLDYSDHAEGVTVDLAGGTAGAAGENDQIAPGTEILYGGSGPDVLRAPLGGGVIIHSHDGADVIEGSDGNESLNGGPGNDVIRARGGRDWLTGDAGDDQLDAGAGPDTTYAGDGNDRLDGGAGRDELHGERGTDVLLARDGERDAVGCGGPFDGDRATIDTADEDTWCPHVSGARRLILHGITRVGVRSAQIVLSCRAARACTGRLRVDGGRVAQRRVRVPAGRRRSVALRLDRAGGAVEVEVVTPRNGVLRARLGEARR</sequence>
<evidence type="ECO:0000313" key="6">
    <source>
        <dbReference type="Proteomes" id="UP001147700"/>
    </source>
</evidence>
<dbReference type="PANTHER" id="PTHR38340:SF1">
    <property type="entry name" value="S-LAYER PROTEIN"/>
    <property type="match status" value="1"/>
</dbReference>
<dbReference type="PANTHER" id="PTHR38340">
    <property type="entry name" value="S-LAYER PROTEIN"/>
    <property type="match status" value="1"/>
</dbReference>
<dbReference type="Proteomes" id="UP001147700">
    <property type="component" value="Unassembled WGS sequence"/>
</dbReference>
<dbReference type="RefSeq" id="WP_202952929.1">
    <property type="nucleotide sequence ID" value="NZ_JAPCID010000011.1"/>
</dbReference>
<feature type="region of interest" description="Disordered" evidence="3">
    <location>
        <begin position="254"/>
        <end position="295"/>
    </location>
</feature>
<dbReference type="InterPro" id="IPR011049">
    <property type="entry name" value="Serralysin-like_metalloprot_C"/>
</dbReference>
<dbReference type="InterPro" id="IPR050557">
    <property type="entry name" value="RTX_toxin/Mannuronan_C5-epim"/>
</dbReference>
<accession>A0ABT4RGZ2</accession>
<keyword evidence="2" id="KW-0964">Secreted</keyword>
<feature type="chain" id="PRO_5046037210" description="Calcium-binding protein" evidence="4">
    <location>
        <begin position="24"/>
        <end position="427"/>
    </location>
</feature>
<comment type="subcellular location">
    <subcellularLocation>
        <location evidence="1">Secreted</location>
    </subcellularLocation>
</comment>
<evidence type="ECO:0000256" key="3">
    <source>
        <dbReference type="SAM" id="MobiDB-lite"/>
    </source>
</evidence>
<dbReference type="Gene3D" id="2.150.10.10">
    <property type="entry name" value="Serralysin-like metalloprotease, C-terminal"/>
    <property type="match status" value="2"/>
</dbReference>
<dbReference type="InterPro" id="IPR001343">
    <property type="entry name" value="Hemolysn_Ca-bd"/>
</dbReference>
<dbReference type="Pfam" id="PF00353">
    <property type="entry name" value="HemolysinCabind"/>
    <property type="match status" value="3"/>
</dbReference>
<evidence type="ECO:0000256" key="4">
    <source>
        <dbReference type="SAM" id="SignalP"/>
    </source>
</evidence>
<dbReference type="PRINTS" id="PR00313">
    <property type="entry name" value="CABNDNGRPT"/>
</dbReference>
<proteinExistence type="predicted"/>
<reference evidence="5" key="1">
    <citation type="submission" date="2022-10" db="EMBL/GenBank/DDBJ databases">
        <title>The WGS of Solirubrobacter sp. CPCC 204708.</title>
        <authorList>
            <person name="Jiang Z."/>
        </authorList>
    </citation>
    <scope>NUCLEOTIDE SEQUENCE</scope>
    <source>
        <strain evidence="5">CPCC 204708</strain>
    </source>
</reference>
<evidence type="ECO:0008006" key="7">
    <source>
        <dbReference type="Google" id="ProtNLM"/>
    </source>
</evidence>
<protein>
    <recommendedName>
        <fullName evidence="7">Calcium-binding protein</fullName>
    </recommendedName>
</protein>
<dbReference type="EMBL" id="JAPCID010000011">
    <property type="protein sequence ID" value="MDA0137805.1"/>
    <property type="molecule type" value="Genomic_DNA"/>
</dbReference>
<organism evidence="5 6">
    <name type="scientific">Solirubrobacter deserti</name>
    <dbReference type="NCBI Taxonomy" id="2282478"/>
    <lineage>
        <taxon>Bacteria</taxon>
        <taxon>Bacillati</taxon>
        <taxon>Actinomycetota</taxon>
        <taxon>Thermoleophilia</taxon>
        <taxon>Solirubrobacterales</taxon>
        <taxon>Solirubrobacteraceae</taxon>
        <taxon>Solirubrobacter</taxon>
    </lineage>
</organism>
<gene>
    <name evidence="5" type="ORF">OJ962_09870</name>
</gene>
<name>A0ABT4RGZ2_9ACTN</name>
<comment type="caution">
    <text evidence="5">The sequence shown here is derived from an EMBL/GenBank/DDBJ whole genome shotgun (WGS) entry which is preliminary data.</text>
</comment>
<keyword evidence="4" id="KW-0732">Signal</keyword>
<evidence type="ECO:0000313" key="5">
    <source>
        <dbReference type="EMBL" id="MDA0137805.1"/>
    </source>
</evidence>
<dbReference type="SUPFAM" id="SSF51120">
    <property type="entry name" value="beta-Roll"/>
    <property type="match status" value="1"/>
</dbReference>
<evidence type="ECO:0000256" key="1">
    <source>
        <dbReference type="ARBA" id="ARBA00004613"/>
    </source>
</evidence>
<feature type="signal peptide" evidence="4">
    <location>
        <begin position="1"/>
        <end position="23"/>
    </location>
</feature>